<protein>
    <recommendedName>
        <fullName evidence="4">Outer membrane protein beta-barrel domain-containing protein</fullName>
    </recommendedName>
</protein>
<evidence type="ECO:0000313" key="2">
    <source>
        <dbReference type="EMBL" id="KJF44950.1"/>
    </source>
</evidence>
<evidence type="ECO:0008006" key="4">
    <source>
        <dbReference type="Google" id="ProtNLM"/>
    </source>
</evidence>
<organism evidence="2 3">
    <name type="scientific">Draconibacterium sediminis</name>
    <dbReference type="NCBI Taxonomy" id="1544798"/>
    <lineage>
        <taxon>Bacteria</taxon>
        <taxon>Pseudomonadati</taxon>
        <taxon>Bacteroidota</taxon>
        <taxon>Bacteroidia</taxon>
        <taxon>Marinilabiliales</taxon>
        <taxon>Prolixibacteraceae</taxon>
        <taxon>Draconibacterium</taxon>
    </lineage>
</organism>
<keyword evidence="1" id="KW-0732">Signal</keyword>
<proteinExistence type="predicted"/>
<dbReference type="Proteomes" id="UP000032544">
    <property type="component" value="Unassembled WGS sequence"/>
</dbReference>
<dbReference type="OrthoDB" id="994452at2"/>
<dbReference type="AlphaFoldDB" id="A0A0D8JDE1"/>
<evidence type="ECO:0000256" key="1">
    <source>
        <dbReference type="SAM" id="SignalP"/>
    </source>
</evidence>
<dbReference type="STRING" id="1544798.LH29_05880"/>
<keyword evidence="3" id="KW-1185">Reference proteome</keyword>
<dbReference type="RefSeq" id="WP_045026596.1">
    <property type="nucleotide sequence ID" value="NZ_JRHC01000001.1"/>
</dbReference>
<comment type="caution">
    <text evidence="2">The sequence shown here is derived from an EMBL/GenBank/DDBJ whole genome shotgun (WGS) entry which is preliminary data.</text>
</comment>
<feature type="chain" id="PRO_5002331259" description="Outer membrane protein beta-barrel domain-containing protein" evidence="1">
    <location>
        <begin position="20"/>
        <end position="463"/>
    </location>
</feature>
<evidence type="ECO:0000313" key="3">
    <source>
        <dbReference type="Proteomes" id="UP000032544"/>
    </source>
</evidence>
<dbReference type="EMBL" id="JRHC01000001">
    <property type="protein sequence ID" value="KJF44950.1"/>
    <property type="molecule type" value="Genomic_DNA"/>
</dbReference>
<name>A0A0D8JDE1_9BACT</name>
<feature type="signal peptide" evidence="1">
    <location>
        <begin position="1"/>
        <end position="19"/>
    </location>
</feature>
<gene>
    <name evidence="2" type="ORF">LH29_05880</name>
</gene>
<sequence length="463" mass="55140">MKRIYPFFALLFISYFSFAQFENFDLSKYKLPEIKRHQLDFNFSYNNNNQKHYNDDTPDHSNFDLDNDLRLDYSFDRNTPRVQSNGWGSLSTTMTLDREKYEDKEKVKDDYFNFRFNAGFQKRIYPKNDDRWFLLWSPNLNVSNSLNRDQDFLDYNNNQIEKYKTRYLTFQPRLNVGGGFGRIEQTSDARRAIYIVEDLYKKDKLNRLPDEDELIVIANRVAELRNQRFFDARLRHIYEMESLDSLLNTMELVSDNDIGYFTSLNDMWSYGHESRYSGTRLQAVVVGQLDYRFVKEKTVTDDYENSSVTIEDDNTDYNENLQFGLALSSYKPIGLKWQRYLFANVNASNYFNDSNVNAWSTDFNSFSGIISYGYDWFFNTRTYASFGVNGQYSRYDYDEEETNRYDSNSFYTGISGSLNYYFSPRLRASFRINSNYNWYQNSDSSYDKQFRFGSSASLNYAIF</sequence>
<reference evidence="2 3" key="1">
    <citation type="submission" date="2014-09" db="EMBL/GenBank/DDBJ databases">
        <title>Draft Genome Sequence of Draconibacterium sp. JN14CK-3.</title>
        <authorList>
            <person name="Dong C."/>
            <person name="Lai Q."/>
            <person name="Shao Z."/>
        </authorList>
    </citation>
    <scope>NUCLEOTIDE SEQUENCE [LARGE SCALE GENOMIC DNA]</scope>
    <source>
        <strain evidence="2 3">JN14CK-3</strain>
    </source>
</reference>
<accession>A0A0D8JDE1</accession>